<dbReference type="Gene3D" id="3.40.1450.10">
    <property type="entry name" value="BPG-independent phosphoglycerate mutase, domain B"/>
    <property type="match status" value="1"/>
</dbReference>
<comment type="caution">
    <text evidence="2">The sequence shown here is derived from an EMBL/GenBank/DDBJ whole genome shotgun (WGS) entry which is preliminary data.</text>
</comment>
<protein>
    <recommendedName>
        <fullName evidence="1">BPG-independent PGAM N-terminal domain-containing protein</fullName>
    </recommendedName>
</protein>
<dbReference type="Proteomes" id="UP001050691">
    <property type="component" value="Unassembled WGS sequence"/>
</dbReference>
<dbReference type="AlphaFoldDB" id="A0AAV5A6B5"/>
<organism evidence="2 3">
    <name type="scientific">Clathrus columnatus</name>
    <dbReference type="NCBI Taxonomy" id="1419009"/>
    <lineage>
        <taxon>Eukaryota</taxon>
        <taxon>Fungi</taxon>
        <taxon>Dikarya</taxon>
        <taxon>Basidiomycota</taxon>
        <taxon>Agaricomycotina</taxon>
        <taxon>Agaricomycetes</taxon>
        <taxon>Phallomycetidae</taxon>
        <taxon>Phallales</taxon>
        <taxon>Clathraceae</taxon>
        <taxon>Clathrus</taxon>
    </lineage>
</organism>
<dbReference type="SUPFAM" id="SSF64158">
    <property type="entry name" value="2,3-Bisphosphoglycerate-independent phosphoglycerate mutase, substrate-binding domain"/>
    <property type="match status" value="1"/>
</dbReference>
<dbReference type="InterPro" id="IPR036646">
    <property type="entry name" value="PGAM_B_sf"/>
</dbReference>
<dbReference type="GO" id="GO:0006007">
    <property type="term" value="P:glucose catabolic process"/>
    <property type="evidence" value="ECO:0007669"/>
    <property type="project" value="InterPro"/>
</dbReference>
<reference evidence="2" key="1">
    <citation type="submission" date="2021-10" db="EMBL/GenBank/DDBJ databases">
        <title>De novo Genome Assembly of Clathrus columnatus (Basidiomycota, Fungi) Using Illumina and Nanopore Sequence Data.</title>
        <authorList>
            <person name="Ogiso-Tanaka E."/>
            <person name="Itagaki H."/>
            <person name="Hosoya T."/>
            <person name="Hosaka K."/>
        </authorList>
    </citation>
    <scope>NUCLEOTIDE SEQUENCE</scope>
    <source>
        <strain evidence="2">MO-923</strain>
    </source>
</reference>
<evidence type="ECO:0000313" key="3">
    <source>
        <dbReference type="Proteomes" id="UP001050691"/>
    </source>
</evidence>
<dbReference type="GO" id="GO:0004619">
    <property type="term" value="F:phosphoglycerate mutase activity"/>
    <property type="evidence" value="ECO:0007669"/>
    <property type="project" value="InterPro"/>
</dbReference>
<feature type="domain" description="BPG-independent PGAM N-terminal" evidence="1">
    <location>
        <begin position="1"/>
        <end position="57"/>
    </location>
</feature>
<dbReference type="GO" id="GO:0030145">
    <property type="term" value="F:manganese ion binding"/>
    <property type="evidence" value="ECO:0007669"/>
    <property type="project" value="InterPro"/>
</dbReference>
<dbReference type="GO" id="GO:0005737">
    <property type="term" value="C:cytoplasm"/>
    <property type="evidence" value="ECO:0007669"/>
    <property type="project" value="InterPro"/>
</dbReference>
<dbReference type="Pfam" id="PF06415">
    <property type="entry name" value="iPGM_N"/>
    <property type="match status" value="1"/>
</dbReference>
<accession>A0AAV5A6B5</accession>
<gene>
    <name evidence="2" type="ORF">Clacol_003239</name>
</gene>
<evidence type="ECO:0000259" key="1">
    <source>
        <dbReference type="Pfam" id="PF06415"/>
    </source>
</evidence>
<proteinExistence type="predicted"/>
<sequence length="74" mass="8800">MDRDKRWERVKIAFDSLTKGEGEKISSQDEIISKIEERYKKDETDEFLKPIVVEGDNRIKGMSKKWLNFMQGTF</sequence>
<keyword evidence="3" id="KW-1185">Reference proteome</keyword>
<evidence type="ECO:0000313" key="2">
    <source>
        <dbReference type="EMBL" id="GJJ09018.1"/>
    </source>
</evidence>
<dbReference type="InterPro" id="IPR011258">
    <property type="entry name" value="BPG-indep_PGM_N"/>
</dbReference>
<name>A0AAV5A6B5_9AGAM</name>
<dbReference type="EMBL" id="BPWL01000003">
    <property type="protein sequence ID" value="GJJ09018.1"/>
    <property type="molecule type" value="Genomic_DNA"/>
</dbReference>